<dbReference type="Proteomes" id="UP001217089">
    <property type="component" value="Unassembled WGS sequence"/>
</dbReference>
<dbReference type="InterPro" id="IPR003599">
    <property type="entry name" value="Ig_sub"/>
</dbReference>
<dbReference type="PANTHER" id="PTHR11640">
    <property type="entry name" value="NEPHRIN"/>
    <property type="match status" value="1"/>
</dbReference>
<dbReference type="PANTHER" id="PTHR11640:SF164">
    <property type="entry name" value="MAM DOMAIN-CONTAINING GLYCOSYLPHOSPHATIDYLINOSITOL ANCHOR PROTEIN 1"/>
    <property type="match status" value="1"/>
</dbReference>
<accession>A0ABQ9FTX9</accession>
<keyword evidence="5" id="KW-0393">Immunoglobulin domain</keyword>
<dbReference type="CDD" id="cd00063">
    <property type="entry name" value="FN3"/>
    <property type="match status" value="1"/>
</dbReference>
<dbReference type="InterPro" id="IPR003598">
    <property type="entry name" value="Ig_sub2"/>
</dbReference>
<reference evidence="8 9" key="1">
    <citation type="submission" date="2022-12" db="EMBL/GenBank/DDBJ databases">
        <title>Chromosome-level genome of Tegillarca granosa.</title>
        <authorList>
            <person name="Kim J."/>
        </authorList>
    </citation>
    <scope>NUCLEOTIDE SEQUENCE [LARGE SCALE GENOMIC DNA]</scope>
    <source>
        <strain evidence="8">Teg-2019</strain>
        <tissue evidence="8">Adductor muscle</tissue>
    </source>
</reference>
<evidence type="ECO:0000256" key="1">
    <source>
        <dbReference type="ARBA" id="ARBA00004479"/>
    </source>
</evidence>
<evidence type="ECO:0000256" key="5">
    <source>
        <dbReference type="ARBA" id="ARBA00023319"/>
    </source>
</evidence>
<protein>
    <submittedName>
        <fullName evidence="8">Uncharacterized protein</fullName>
    </submittedName>
</protein>
<evidence type="ECO:0000256" key="3">
    <source>
        <dbReference type="ARBA" id="ARBA00023157"/>
    </source>
</evidence>
<feature type="domain" description="Ig-like" evidence="6">
    <location>
        <begin position="286"/>
        <end position="368"/>
    </location>
</feature>
<proteinExistence type="predicted"/>
<dbReference type="PROSITE" id="PS50835">
    <property type="entry name" value="IG_LIKE"/>
    <property type="match status" value="3"/>
</dbReference>
<feature type="domain" description="Ig-like" evidence="6">
    <location>
        <begin position="225"/>
        <end position="264"/>
    </location>
</feature>
<dbReference type="InterPro" id="IPR013783">
    <property type="entry name" value="Ig-like_fold"/>
</dbReference>
<evidence type="ECO:0000313" key="8">
    <source>
        <dbReference type="EMBL" id="KAJ8319720.1"/>
    </source>
</evidence>
<dbReference type="InterPro" id="IPR036179">
    <property type="entry name" value="Ig-like_dom_sf"/>
</dbReference>
<dbReference type="InterPro" id="IPR051275">
    <property type="entry name" value="Cell_adhesion_signaling"/>
</dbReference>
<keyword evidence="9" id="KW-1185">Reference proteome</keyword>
<dbReference type="SUPFAM" id="SSF49265">
    <property type="entry name" value="Fibronectin type III"/>
    <property type="match status" value="1"/>
</dbReference>
<dbReference type="SMART" id="SM00408">
    <property type="entry name" value="IGc2"/>
    <property type="match status" value="1"/>
</dbReference>
<name>A0ABQ9FTX9_TEGGR</name>
<gene>
    <name evidence="8" type="ORF">KUTeg_002731</name>
</gene>
<evidence type="ECO:0000259" key="6">
    <source>
        <dbReference type="PROSITE" id="PS50835"/>
    </source>
</evidence>
<dbReference type="InterPro" id="IPR036116">
    <property type="entry name" value="FN3_sf"/>
</dbReference>
<evidence type="ECO:0000256" key="4">
    <source>
        <dbReference type="ARBA" id="ARBA00023180"/>
    </source>
</evidence>
<dbReference type="EMBL" id="JARBDR010000150">
    <property type="protein sequence ID" value="KAJ8319720.1"/>
    <property type="molecule type" value="Genomic_DNA"/>
</dbReference>
<comment type="subcellular location">
    <subcellularLocation>
        <location evidence="1">Membrane</location>
        <topology evidence="1">Single-pass type I membrane protein</topology>
    </subcellularLocation>
</comment>
<keyword evidence="4" id="KW-0325">Glycoprotein</keyword>
<feature type="domain" description="Ig-like" evidence="6">
    <location>
        <begin position="379"/>
        <end position="453"/>
    </location>
</feature>
<dbReference type="InterPro" id="IPR003961">
    <property type="entry name" value="FN3_dom"/>
</dbReference>
<evidence type="ECO:0000259" key="7">
    <source>
        <dbReference type="PROSITE" id="PS50853"/>
    </source>
</evidence>
<dbReference type="CDD" id="cd00096">
    <property type="entry name" value="Ig"/>
    <property type="match status" value="1"/>
</dbReference>
<dbReference type="Pfam" id="PF13927">
    <property type="entry name" value="Ig_3"/>
    <property type="match status" value="1"/>
</dbReference>
<keyword evidence="3" id="KW-1015">Disulfide bond</keyword>
<dbReference type="SUPFAM" id="SSF48726">
    <property type="entry name" value="Immunoglobulin"/>
    <property type="match status" value="4"/>
</dbReference>
<dbReference type="Gene3D" id="2.60.40.10">
    <property type="entry name" value="Immunoglobulins"/>
    <property type="match status" value="3"/>
</dbReference>
<evidence type="ECO:0000313" key="9">
    <source>
        <dbReference type="Proteomes" id="UP001217089"/>
    </source>
</evidence>
<sequence>MWNGRLLSESEYRQLLSSNAAWTLTGSSEFAVAGESFTLTCNPHDSNAVAVKWKRLDIDTTATGTSRATIEATGCKIGSGSDTQYQYTCEPGPVYKLTIPANEMTNSQNNKVWRCESTFGGGAAEYKVKVQDNSAAAEYKVKVQVPVSSISIQADNAFNQNVIIVYENTTKTFYCITNGCRPKANISVTTTGVTKGQSTESTTQNGDLIITRVSQVITANRGDIPSVEPTLTGYSNSTVLYEDDNDLTLTCQQSGGYPLSVITWSCESQTGTTNSGQTVANPPTTPKLQTSGTRFPWIENTTGVLRCTTTPGNPPETTYDWLQNSQVINGQTTDTYTIPTLTYVHNRLRIQCRVSNLYTIQRPPAKLSNITVLDVQYTPIITLDTTSIKEGDSPSRQCSAIGNPTPTVKWYRGSIEQTSGTETSATLVFSNIDRNQADTYHCKATATGKQNFESNGFPTNYTYHGWHQYIGSTIVRSYTDFTGMLSDSNRKIKISKVTFEDIGRYHCFVENGFHGRKPDVLQQGSSYFDVRVSAKFDPKEEVRKPGELHKNLTINITFYSNPPALMNDIKWINITSIRNPLTDSDSISINLTSTVIQRPVFGKVVTLIKQSAILTLAKLQSFHLGHYQLEIQNGGNLSSSFDFQIITSAPPEAPTEFSLAENGTKSVKVTWKRGFNGGHEQTFVIRYTNTDTKEMKETTKEDTSLNSNYTIEIDGLEPSTTYHFWIYSTNKKGNSTLSGNLIVQTLKGN</sequence>
<dbReference type="SMART" id="SM00409">
    <property type="entry name" value="IG"/>
    <property type="match status" value="3"/>
</dbReference>
<dbReference type="PROSITE" id="PS50853">
    <property type="entry name" value="FN3"/>
    <property type="match status" value="1"/>
</dbReference>
<evidence type="ECO:0000256" key="2">
    <source>
        <dbReference type="ARBA" id="ARBA00023136"/>
    </source>
</evidence>
<comment type="caution">
    <text evidence="8">The sequence shown here is derived from an EMBL/GenBank/DDBJ whole genome shotgun (WGS) entry which is preliminary data.</text>
</comment>
<feature type="domain" description="Fibronectin type-III" evidence="7">
    <location>
        <begin position="653"/>
        <end position="748"/>
    </location>
</feature>
<dbReference type="InterPro" id="IPR007110">
    <property type="entry name" value="Ig-like_dom"/>
</dbReference>
<dbReference type="SMART" id="SM00060">
    <property type="entry name" value="FN3"/>
    <property type="match status" value="1"/>
</dbReference>
<keyword evidence="2" id="KW-0472">Membrane</keyword>
<dbReference type="Pfam" id="PF00041">
    <property type="entry name" value="fn3"/>
    <property type="match status" value="1"/>
</dbReference>
<organism evidence="8 9">
    <name type="scientific">Tegillarca granosa</name>
    <name type="common">Malaysian cockle</name>
    <name type="synonym">Anadara granosa</name>
    <dbReference type="NCBI Taxonomy" id="220873"/>
    <lineage>
        <taxon>Eukaryota</taxon>
        <taxon>Metazoa</taxon>
        <taxon>Spiralia</taxon>
        <taxon>Lophotrochozoa</taxon>
        <taxon>Mollusca</taxon>
        <taxon>Bivalvia</taxon>
        <taxon>Autobranchia</taxon>
        <taxon>Pteriomorphia</taxon>
        <taxon>Arcoida</taxon>
        <taxon>Arcoidea</taxon>
        <taxon>Arcidae</taxon>
        <taxon>Tegillarca</taxon>
    </lineage>
</organism>